<evidence type="ECO:0000313" key="2">
    <source>
        <dbReference type="EMBL" id="PKK60625.1"/>
    </source>
</evidence>
<dbReference type="Proteomes" id="UP000233469">
    <property type="component" value="Unassembled WGS sequence"/>
</dbReference>
<organism evidence="2 3">
    <name type="scientific">Rhizophagus irregularis</name>
    <dbReference type="NCBI Taxonomy" id="588596"/>
    <lineage>
        <taxon>Eukaryota</taxon>
        <taxon>Fungi</taxon>
        <taxon>Fungi incertae sedis</taxon>
        <taxon>Mucoromycota</taxon>
        <taxon>Glomeromycotina</taxon>
        <taxon>Glomeromycetes</taxon>
        <taxon>Glomerales</taxon>
        <taxon>Glomeraceae</taxon>
        <taxon>Rhizophagus</taxon>
    </lineage>
</organism>
<keyword evidence="1" id="KW-0812">Transmembrane</keyword>
<dbReference type="VEuPathDB" id="FungiDB:FUN_025279"/>
<accession>A0A2N1MG61</accession>
<dbReference type="EMBL" id="LLXL01002523">
    <property type="protein sequence ID" value="PKK60625.1"/>
    <property type="molecule type" value="Genomic_DNA"/>
</dbReference>
<evidence type="ECO:0000256" key="1">
    <source>
        <dbReference type="SAM" id="Phobius"/>
    </source>
</evidence>
<sequence length="227" mass="26029">MECKEFKPKTIIKDFAGYIVLSNHDASLHIEMGNKHKCIGSNNSSIDTLDSFITKPLATQLFIKSEQAIFEKLMIQATVSAGFPLRWVKNKKVQELFHFLNPALILPGCKTLGGRILNDESKILENEMTKKLMNDSVDVTLTLMLQTLQKESYGKYVQIAIGNDTRWNSYYECFYTLIKSKGALRVQNLNLLSNQHLIKVLIIYYIYLIIFLLFYLTKPGGNYFPNL</sequence>
<evidence type="ECO:0000313" key="3">
    <source>
        <dbReference type="Proteomes" id="UP000233469"/>
    </source>
</evidence>
<name>A0A2N1MG61_9GLOM</name>
<proteinExistence type="predicted"/>
<gene>
    <name evidence="2" type="ORF">RhiirC2_718978</name>
</gene>
<protein>
    <submittedName>
        <fullName evidence="2">Uncharacterized protein</fullName>
    </submittedName>
</protein>
<feature type="transmembrane region" description="Helical" evidence="1">
    <location>
        <begin position="197"/>
        <end position="217"/>
    </location>
</feature>
<keyword evidence="1" id="KW-1133">Transmembrane helix</keyword>
<comment type="caution">
    <text evidence="2">The sequence shown here is derived from an EMBL/GenBank/DDBJ whole genome shotgun (WGS) entry which is preliminary data.</text>
</comment>
<dbReference type="VEuPathDB" id="FungiDB:RhiirA1_457395"/>
<dbReference type="AlphaFoldDB" id="A0A2N1MG61"/>
<reference evidence="2 3" key="2">
    <citation type="submission" date="2017-10" db="EMBL/GenBank/DDBJ databases">
        <title>Extensive intraspecific genome diversity in a model arbuscular mycorrhizal fungus.</title>
        <authorList>
            <person name="Chen E.C.H."/>
            <person name="Morin E."/>
            <person name="Baudet D."/>
            <person name="Noel J."/>
            <person name="Ndikumana S."/>
            <person name="Charron P."/>
            <person name="St-Onge C."/>
            <person name="Giorgi J."/>
            <person name="Grigoriev I.V."/>
            <person name="Roux C."/>
            <person name="Martin F.M."/>
            <person name="Corradi N."/>
        </authorList>
    </citation>
    <scope>NUCLEOTIDE SEQUENCE [LARGE SCALE GENOMIC DNA]</scope>
    <source>
        <strain evidence="2 3">C2</strain>
    </source>
</reference>
<reference evidence="2 3" key="1">
    <citation type="submission" date="2016-04" db="EMBL/GenBank/DDBJ databases">
        <title>Genome analyses suggest a sexual origin of heterokaryosis in a supposedly ancient asexual fungus.</title>
        <authorList>
            <person name="Ropars J."/>
            <person name="Sedzielewska K."/>
            <person name="Noel J."/>
            <person name="Charron P."/>
            <person name="Farinelli L."/>
            <person name="Marton T."/>
            <person name="Kruger M."/>
            <person name="Pelin A."/>
            <person name="Brachmann A."/>
            <person name="Corradi N."/>
        </authorList>
    </citation>
    <scope>NUCLEOTIDE SEQUENCE [LARGE SCALE GENOMIC DNA]</scope>
    <source>
        <strain evidence="2 3">C2</strain>
    </source>
</reference>
<keyword evidence="1" id="KW-0472">Membrane</keyword>